<dbReference type="InterPro" id="IPR017452">
    <property type="entry name" value="GPCR_Rhodpsn_7TM"/>
</dbReference>
<dbReference type="EMBL" id="KB364536">
    <property type="protein sequence ID" value="ELV12421.1"/>
    <property type="molecule type" value="Genomic_DNA"/>
</dbReference>
<dbReference type="Gene3D" id="1.20.1070.10">
    <property type="entry name" value="Rhodopsin 7-helix transmembrane proteins"/>
    <property type="match status" value="1"/>
</dbReference>
<evidence type="ECO:0000259" key="10">
    <source>
        <dbReference type="PROSITE" id="PS50262"/>
    </source>
</evidence>
<reference evidence="12" key="1">
    <citation type="submission" date="2012-07" db="EMBL/GenBank/DDBJ databases">
        <title>Genome of the Chinese tree shrew, a rising model animal genetically related to primates.</title>
        <authorList>
            <person name="Zhang G."/>
            <person name="Fan Y."/>
            <person name="Yao Y."/>
            <person name="Huang Z."/>
        </authorList>
    </citation>
    <scope>NUCLEOTIDE SEQUENCE [LARGE SCALE GENOMIC DNA]</scope>
</reference>
<dbReference type="PROSITE" id="PS50262">
    <property type="entry name" value="G_PROTEIN_RECEP_F1_2"/>
    <property type="match status" value="1"/>
</dbReference>
<protein>
    <submittedName>
        <fullName evidence="11">Mas-related G-protein coupled receptor member X2</fullName>
    </submittedName>
</protein>
<organism evidence="11 12">
    <name type="scientific">Tupaia chinensis</name>
    <name type="common">Chinese tree shrew</name>
    <name type="synonym">Tupaia belangeri chinensis</name>
    <dbReference type="NCBI Taxonomy" id="246437"/>
    <lineage>
        <taxon>Eukaryota</taxon>
        <taxon>Metazoa</taxon>
        <taxon>Chordata</taxon>
        <taxon>Craniata</taxon>
        <taxon>Vertebrata</taxon>
        <taxon>Euteleostomi</taxon>
        <taxon>Mammalia</taxon>
        <taxon>Eutheria</taxon>
        <taxon>Euarchontoglires</taxon>
        <taxon>Scandentia</taxon>
        <taxon>Tupaiidae</taxon>
        <taxon>Tupaia</taxon>
    </lineage>
</organism>
<proteinExistence type="predicted"/>
<evidence type="ECO:0000313" key="12">
    <source>
        <dbReference type="Proteomes" id="UP000011518"/>
    </source>
</evidence>
<keyword evidence="5" id="KW-0297">G-protein coupled receptor</keyword>
<accession>L8YDH2</accession>
<keyword evidence="8" id="KW-0807">Transducer</keyword>
<dbReference type="Proteomes" id="UP000011518">
    <property type="component" value="Unassembled WGS sequence"/>
</dbReference>
<evidence type="ECO:0000256" key="2">
    <source>
        <dbReference type="ARBA" id="ARBA00022475"/>
    </source>
</evidence>
<evidence type="ECO:0000256" key="7">
    <source>
        <dbReference type="ARBA" id="ARBA00023170"/>
    </source>
</evidence>
<keyword evidence="6 9" id="KW-0472">Membrane</keyword>
<feature type="transmembrane region" description="Helical" evidence="9">
    <location>
        <begin position="26"/>
        <end position="51"/>
    </location>
</feature>
<dbReference type="STRING" id="246437.L8YDH2"/>
<reference evidence="12" key="2">
    <citation type="journal article" date="2013" name="Nat. Commun.">
        <title>Genome of the Chinese tree shrew.</title>
        <authorList>
            <person name="Fan Y."/>
            <person name="Huang Z.Y."/>
            <person name="Cao C.C."/>
            <person name="Chen C.S."/>
            <person name="Chen Y.X."/>
            <person name="Fan D.D."/>
            <person name="He J."/>
            <person name="Hou H.L."/>
            <person name="Hu L."/>
            <person name="Hu X.T."/>
            <person name="Jiang X.T."/>
            <person name="Lai R."/>
            <person name="Lang Y.S."/>
            <person name="Liang B."/>
            <person name="Liao S.G."/>
            <person name="Mu D."/>
            <person name="Ma Y.Y."/>
            <person name="Niu Y.Y."/>
            <person name="Sun X.Q."/>
            <person name="Xia J.Q."/>
            <person name="Xiao J."/>
            <person name="Xiong Z.Q."/>
            <person name="Xu L."/>
            <person name="Yang L."/>
            <person name="Zhang Y."/>
            <person name="Zhao W."/>
            <person name="Zhao X.D."/>
            <person name="Zheng Y.T."/>
            <person name="Zhou J.M."/>
            <person name="Zhu Y.B."/>
            <person name="Zhang G.J."/>
            <person name="Wang J."/>
            <person name="Yao Y.G."/>
        </authorList>
    </citation>
    <scope>NUCLEOTIDE SEQUENCE [LARGE SCALE GENOMIC DNA]</scope>
</reference>
<dbReference type="InParanoid" id="L8YDH2"/>
<feature type="transmembrane region" description="Helical" evidence="9">
    <location>
        <begin position="63"/>
        <end position="89"/>
    </location>
</feature>
<evidence type="ECO:0000256" key="3">
    <source>
        <dbReference type="ARBA" id="ARBA00022692"/>
    </source>
</evidence>
<evidence type="ECO:0000313" key="11">
    <source>
        <dbReference type="EMBL" id="ELV12421.1"/>
    </source>
</evidence>
<sequence>MSILEGKYCAFLFTGSNYKWCQVFDFLLFAWLIVLFIVLSGSSLMLVARILCSSRRTRLTSLYMVILLTTLAFLLFGLPFGIYWFLLFWIENYLKSLFCDIPLVLLVLSAINSSINPIIYFLVGSFRKRQWRRQRQTLRLVLQRALQDTT</sequence>
<gene>
    <name evidence="11" type="ORF">TREES_T100016013</name>
</gene>
<keyword evidence="4 9" id="KW-1133">Transmembrane helix</keyword>
<keyword evidence="2" id="KW-1003">Cell membrane</keyword>
<evidence type="ECO:0000256" key="1">
    <source>
        <dbReference type="ARBA" id="ARBA00004651"/>
    </source>
</evidence>
<dbReference type="AlphaFoldDB" id="L8YDH2"/>
<evidence type="ECO:0000256" key="5">
    <source>
        <dbReference type="ARBA" id="ARBA00023040"/>
    </source>
</evidence>
<comment type="subcellular location">
    <subcellularLocation>
        <location evidence="1">Cell membrane</location>
        <topology evidence="1">Multi-pass membrane protein</topology>
    </subcellularLocation>
</comment>
<dbReference type="SUPFAM" id="SSF81321">
    <property type="entry name" value="Family A G protein-coupled receptor-like"/>
    <property type="match status" value="1"/>
</dbReference>
<feature type="domain" description="G-protein coupled receptors family 1 profile" evidence="10">
    <location>
        <begin position="1"/>
        <end position="120"/>
    </location>
</feature>
<evidence type="ECO:0000256" key="9">
    <source>
        <dbReference type="SAM" id="Phobius"/>
    </source>
</evidence>
<evidence type="ECO:0000256" key="6">
    <source>
        <dbReference type="ARBA" id="ARBA00023136"/>
    </source>
</evidence>
<dbReference type="PANTHER" id="PTHR11334:SF29">
    <property type="entry name" value="MAS-RELATED G-PROTEIN COUPLED RECEPTOR MEMBER X2"/>
    <property type="match status" value="1"/>
</dbReference>
<dbReference type="PANTHER" id="PTHR11334">
    <property type="entry name" value="MAS-RELATED G-PROTEIN COUPLED RECEPTOR"/>
    <property type="match status" value="1"/>
</dbReference>
<dbReference type="PRINTS" id="PR02108">
    <property type="entry name" value="MRGPCRFAMILY"/>
</dbReference>
<dbReference type="InterPro" id="IPR026234">
    <property type="entry name" value="MRGPCRFAMILY"/>
</dbReference>
<keyword evidence="3 9" id="KW-0812">Transmembrane</keyword>
<dbReference type="GO" id="GO:0005886">
    <property type="term" value="C:plasma membrane"/>
    <property type="evidence" value="ECO:0007669"/>
    <property type="project" value="UniProtKB-SubCell"/>
</dbReference>
<dbReference type="GO" id="GO:0004930">
    <property type="term" value="F:G protein-coupled receptor activity"/>
    <property type="evidence" value="ECO:0007669"/>
    <property type="project" value="UniProtKB-KW"/>
</dbReference>
<evidence type="ECO:0000256" key="4">
    <source>
        <dbReference type="ARBA" id="ARBA00022989"/>
    </source>
</evidence>
<feature type="transmembrane region" description="Helical" evidence="9">
    <location>
        <begin position="101"/>
        <end position="123"/>
    </location>
</feature>
<keyword evidence="12" id="KW-1185">Reference proteome</keyword>
<keyword evidence="7 11" id="KW-0675">Receptor</keyword>
<evidence type="ECO:0000256" key="8">
    <source>
        <dbReference type="ARBA" id="ARBA00023224"/>
    </source>
</evidence>
<name>L8YDH2_TUPCH</name>